<accession>A0ABD1I1X3</accession>
<organism evidence="11 12">
    <name type="scientific">Salvia divinorum</name>
    <name type="common">Maria pastora</name>
    <name type="synonym">Diviner's sage</name>
    <dbReference type="NCBI Taxonomy" id="28513"/>
    <lineage>
        <taxon>Eukaryota</taxon>
        <taxon>Viridiplantae</taxon>
        <taxon>Streptophyta</taxon>
        <taxon>Embryophyta</taxon>
        <taxon>Tracheophyta</taxon>
        <taxon>Spermatophyta</taxon>
        <taxon>Magnoliopsida</taxon>
        <taxon>eudicotyledons</taxon>
        <taxon>Gunneridae</taxon>
        <taxon>Pentapetalae</taxon>
        <taxon>asterids</taxon>
        <taxon>lamiids</taxon>
        <taxon>Lamiales</taxon>
        <taxon>Lamiaceae</taxon>
        <taxon>Nepetoideae</taxon>
        <taxon>Mentheae</taxon>
        <taxon>Salviinae</taxon>
        <taxon>Salvia</taxon>
        <taxon>Salvia subgen. Calosphace</taxon>
    </lineage>
</organism>
<keyword evidence="5 8" id="KW-0804">Transcription</keyword>
<dbReference type="Gene3D" id="2.30.30.1040">
    <property type="match status" value="1"/>
</dbReference>
<evidence type="ECO:0000256" key="7">
    <source>
        <dbReference type="ARBA" id="ARBA00023294"/>
    </source>
</evidence>
<keyword evidence="6 8" id="KW-0539">Nucleus</keyword>
<dbReference type="Proteomes" id="UP001567538">
    <property type="component" value="Unassembled WGS sequence"/>
</dbReference>
<evidence type="ECO:0000256" key="6">
    <source>
        <dbReference type="ARBA" id="ARBA00023242"/>
    </source>
</evidence>
<gene>
    <name evidence="11" type="primary">ARF17</name>
    <name evidence="11" type="ORF">AAHA92_04029</name>
</gene>
<dbReference type="Gene3D" id="2.40.330.10">
    <property type="entry name" value="DNA-binding pseudobarrel domain"/>
    <property type="match status" value="1"/>
</dbReference>
<evidence type="ECO:0000313" key="12">
    <source>
        <dbReference type="Proteomes" id="UP001567538"/>
    </source>
</evidence>
<keyword evidence="3 8" id="KW-0805">Transcription regulation</keyword>
<reference evidence="11 12" key="1">
    <citation type="submission" date="2024-06" db="EMBL/GenBank/DDBJ databases">
        <title>A chromosome level genome sequence of Diviner's sage (Salvia divinorum).</title>
        <authorList>
            <person name="Ford S.A."/>
            <person name="Ro D.-K."/>
            <person name="Ness R.W."/>
            <person name="Phillips M.A."/>
        </authorList>
    </citation>
    <scope>NUCLEOTIDE SEQUENCE [LARGE SCALE GENOMIC DNA]</scope>
    <source>
        <strain evidence="11">SAF-2024a</strain>
        <tissue evidence="11">Leaf</tissue>
    </source>
</reference>
<proteinExistence type="inferred from homology"/>
<protein>
    <recommendedName>
        <fullName evidence="8">Auxin response factor</fullName>
    </recommendedName>
</protein>
<evidence type="ECO:0000313" key="11">
    <source>
        <dbReference type="EMBL" id="KAL1561311.1"/>
    </source>
</evidence>
<keyword evidence="4 8" id="KW-0238">DNA-binding</keyword>
<dbReference type="PROSITE" id="PS50863">
    <property type="entry name" value="B3"/>
    <property type="match status" value="1"/>
</dbReference>
<dbReference type="AlphaFoldDB" id="A0ABD1I1X3"/>
<feature type="compositionally biased region" description="Polar residues" evidence="9">
    <location>
        <begin position="505"/>
        <end position="532"/>
    </location>
</feature>
<dbReference type="InterPro" id="IPR003340">
    <property type="entry name" value="B3_DNA-bd"/>
</dbReference>
<comment type="subunit">
    <text evidence="8">Homodimers and heterodimers.</text>
</comment>
<evidence type="ECO:0000259" key="10">
    <source>
        <dbReference type="PROSITE" id="PS50863"/>
    </source>
</evidence>
<sequence length="569" mass="61440">MAASSTAALEVDAAIWHAVAGAEVRIPVINSYVYYFPQGHLENISVGAAAEEYNFNLMRPWIPCQVMSVRFLSDPVTDQVFTKILLQPLQPLGQRPNSAGVPAGNDVVTFAKVLTRSDANNGGGFSVPRFCADMILPQLDYAADPPVQNLSPRDTLGHAWEFRHIYRGTPRRHLLTTGWSRFVNAKSLVAGDAVVFMKKRSTSELFLGIRRAASFVGGGGGADGAAVVAAVQRARGGLPFEVVYYPKVGSPDFIVMAEKVKDSLRMRWLAGMKVRMPVETEDASRVTWIQGVVTAATTPVSGVWCGSPWRMLKVNWDDPEGSEEITAKTVNPWQVEYVPFSPLMGPGFHPAKRLKFLQNNVNYFPPATHFAGSPSAAAPVFDFSHYMGMQGARRDHAAGPFQLQPALNNLQRAIDNFQPALMNNYRPVLNRVQRPAAFHNLQLQAAVHNIPLPAAFRNLQQQAANRNVQPPAPAVNNAVQPPAAENNEAEQDLISVSTALSIGSSSYSDAMSPVSQGSVQSQRPGQGATSFQLFGKTIEMAGDEGESGDGGDDGGESCDCGGEGCDRCT</sequence>
<dbReference type="InterPro" id="IPR044835">
    <property type="entry name" value="ARF_plant"/>
</dbReference>
<evidence type="ECO:0000256" key="4">
    <source>
        <dbReference type="ARBA" id="ARBA00023125"/>
    </source>
</evidence>
<evidence type="ECO:0000256" key="5">
    <source>
        <dbReference type="ARBA" id="ARBA00023163"/>
    </source>
</evidence>
<keyword evidence="7 8" id="KW-0927">Auxin signaling pathway</keyword>
<dbReference type="PANTHER" id="PTHR31384">
    <property type="entry name" value="AUXIN RESPONSE FACTOR 4-RELATED"/>
    <property type="match status" value="1"/>
</dbReference>
<evidence type="ECO:0000256" key="2">
    <source>
        <dbReference type="ARBA" id="ARBA00007853"/>
    </source>
</evidence>
<dbReference type="SMART" id="SM01019">
    <property type="entry name" value="B3"/>
    <property type="match status" value="1"/>
</dbReference>
<comment type="caution">
    <text evidence="11">The sequence shown here is derived from an EMBL/GenBank/DDBJ whole genome shotgun (WGS) entry which is preliminary data.</text>
</comment>
<evidence type="ECO:0000256" key="8">
    <source>
        <dbReference type="RuleBase" id="RU004561"/>
    </source>
</evidence>
<comment type="subcellular location">
    <subcellularLocation>
        <location evidence="1 8">Nucleus</location>
    </subcellularLocation>
</comment>
<feature type="domain" description="TF-B3" evidence="10">
    <location>
        <begin position="110"/>
        <end position="213"/>
    </location>
</feature>
<evidence type="ECO:0000256" key="1">
    <source>
        <dbReference type="ARBA" id="ARBA00004123"/>
    </source>
</evidence>
<comment type="function">
    <text evidence="8">Auxin response factors (ARFs) are transcriptional factors that bind specifically to the DNA sequence 5'-TGTCTC-3' found in the auxin-responsive promoter elements (AuxREs).</text>
</comment>
<evidence type="ECO:0000256" key="3">
    <source>
        <dbReference type="ARBA" id="ARBA00023015"/>
    </source>
</evidence>
<dbReference type="InterPro" id="IPR015300">
    <property type="entry name" value="DNA-bd_pseudobarrel_sf"/>
</dbReference>
<dbReference type="CDD" id="cd10017">
    <property type="entry name" value="B3_DNA"/>
    <property type="match status" value="1"/>
</dbReference>
<feature type="region of interest" description="Disordered" evidence="9">
    <location>
        <begin position="505"/>
        <end position="569"/>
    </location>
</feature>
<dbReference type="GO" id="GO:0005634">
    <property type="term" value="C:nucleus"/>
    <property type="evidence" value="ECO:0007669"/>
    <property type="project" value="UniProtKB-SubCell"/>
</dbReference>
<feature type="compositionally biased region" description="Acidic residues" evidence="9">
    <location>
        <begin position="541"/>
        <end position="556"/>
    </location>
</feature>
<comment type="similarity">
    <text evidence="2 8">Belongs to the ARF family.</text>
</comment>
<dbReference type="InterPro" id="IPR010525">
    <property type="entry name" value="ARF_dom"/>
</dbReference>
<dbReference type="SUPFAM" id="SSF101936">
    <property type="entry name" value="DNA-binding pseudobarrel domain"/>
    <property type="match status" value="1"/>
</dbReference>
<name>A0ABD1I1X3_SALDI</name>
<dbReference type="Pfam" id="PF06507">
    <property type="entry name" value="ARF_AD"/>
    <property type="match status" value="1"/>
</dbReference>
<dbReference type="Pfam" id="PF02362">
    <property type="entry name" value="B3"/>
    <property type="match status" value="1"/>
</dbReference>
<dbReference type="FunFam" id="2.40.330.10:FF:000001">
    <property type="entry name" value="Auxin response factor"/>
    <property type="match status" value="1"/>
</dbReference>
<dbReference type="PANTHER" id="PTHR31384:SF94">
    <property type="entry name" value="AUXIN RESPONSE FACTOR 17"/>
    <property type="match status" value="1"/>
</dbReference>
<keyword evidence="12" id="KW-1185">Reference proteome</keyword>
<dbReference type="EMBL" id="JBEAFC010000003">
    <property type="protein sequence ID" value="KAL1561311.1"/>
    <property type="molecule type" value="Genomic_DNA"/>
</dbReference>
<evidence type="ECO:0000256" key="9">
    <source>
        <dbReference type="SAM" id="MobiDB-lite"/>
    </source>
</evidence>
<dbReference type="GO" id="GO:0003677">
    <property type="term" value="F:DNA binding"/>
    <property type="evidence" value="ECO:0007669"/>
    <property type="project" value="UniProtKB-KW"/>
</dbReference>
<dbReference type="GO" id="GO:0009734">
    <property type="term" value="P:auxin-activated signaling pathway"/>
    <property type="evidence" value="ECO:0007669"/>
    <property type="project" value="UniProtKB-KW"/>
</dbReference>